<comment type="subcellular location">
    <subcellularLocation>
        <location evidence="6">Cytoplasm</location>
    </subcellularLocation>
</comment>
<dbReference type="NCBIfam" id="TIGR03591">
    <property type="entry name" value="polynuc_phos"/>
    <property type="match status" value="1"/>
</dbReference>
<keyword evidence="5 6" id="KW-0694">RNA-binding</keyword>
<keyword evidence="3 6" id="KW-0548">Nucleotidyltransferase</keyword>
<dbReference type="SMART" id="SM00322">
    <property type="entry name" value="KH"/>
    <property type="match status" value="1"/>
</dbReference>
<dbReference type="eggNOG" id="COG1185">
    <property type="taxonomic scope" value="Bacteria"/>
</dbReference>
<dbReference type="PANTHER" id="PTHR11252">
    <property type="entry name" value="POLYRIBONUCLEOTIDE NUCLEOTIDYLTRANSFERASE"/>
    <property type="match status" value="1"/>
</dbReference>
<dbReference type="SUPFAM" id="SSF54791">
    <property type="entry name" value="Eukaryotic type KH-domain (KH-domain type I)"/>
    <property type="match status" value="1"/>
</dbReference>
<dbReference type="InterPro" id="IPR027408">
    <property type="entry name" value="PNPase/RNase_PH_dom_sf"/>
</dbReference>
<dbReference type="GO" id="GO:0003723">
    <property type="term" value="F:RNA binding"/>
    <property type="evidence" value="ECO:0007669"/>
    <property type="project" value="UniProtKB-UniRule"/>
</dbReference>
<name>W6THV5_HOLOB</name>
<keyword evidence="2 6" id="KW-0808">Transferase</keyword>
<dbReference type="GO" id="GO:0006396">
    <property type="term" value="P:RNA processing"/>
    <property type="evidence" value="ECO:0007669"/>
    <property type="project" value="InterPro"/>
</dbReference>
<keyword evidence="9" id="KW-1185">Reference proteome</keyword>
<dbReference type="InterPro" id="IPR036456">
    <property type="entry name" value="PNPase_PH_RNA-bd_sf"/>
</dbReference>
<feature type="domain" description="S1 motif" evidence="7">
    <location>
        <begin position="621"/>
        <end position="690"/>
    </location>
</feature>
<dbReference type="EC" id="2.7.7.8" evidence="6"/>
<dbReference type="InterPro" id="IPR012162">
    <property type="entry name" value="PNPase"/>
</dbReference>
<dbReference type="HAMAP" id="MF_01595">
    <property type="entry name" value="PNPase"/>
    <property type="match status" value="1"/>
</dbReference>
<dbReference type="Gene3D" id="3.30.230.70">
    <property type="entry name" value="GHMP Kinase, N-terminal domain"/>
    <property type="match status" value="2"/>
</dbReference>
<evidence type="ECO:0000256" key="5">
    <source>
        <dbReference type="ARBA" id="ARBA00022884"/>
    </source>
</evidence>
<dbReference type="InterPro" id="IPR020568">
    <property type="entry name" value="Ribosomal_Su5_D2-typ_SF"/>
</dbReference>
<dbReference type="RefSeq" id="WP_021827152.1">
    <property type="nucleotide sequence ID" value="NZ_AWTR02000033.1"/>
</dbReference>
<organism evidence="8 9">
    <name type="scientific">Holospora obtusa F1</name>
    <dbReference type="NCBI Taxonomy" id="1399147"/>
    <lineage>
        <taxon>Bacteria</taxon>
        <taxon>Pseudomonadati</taxon>
        <taxon>Pseudomonadota</taxon>
        <taxon>Alphaproteobacteria</taxon>
        <taxon>Holosporales</taxon>
        <taxon>Holosporaceae</taxon>
        <taxon>Holospora</taxon>
    </lineage>
</organism>
<dbReference type="SUPFAM" id="SSF46915">
    <property type="entry name" value="Polynucleotide phosphorylase/guanosine pentaphosphate synthase (PNPase/GPSI), domain 3"/>
    <property type="match status" value="1"/>
</dbReference>
<dbReference type="GO" id="GO:0000175">
    <property type="term" value="F:3'-5'-RNA exonuclease activity"/>
    <property type="evidence" value="ECO:0007669"/>
    <property type="project" value="TreeGrafter"/>
</dbReference>
<dbReference type="GO" id="GO:0004654">
    <property type="term" value="F:polyribonucleotide nucleotidyltransferase activity"/>
    <property type="evidence" value="ECO:0007669"/>
    <property type="project" value="UniProtKB-UniRule"/>
</dbReference>
<dbReference type="InterPro" id="IPR012340">
    <property type="entry name" value="NA-bd_OB-fold"/>
</dbReference>
<dbReference type="FunFam" id="3.30.1370.10:FF:000001">
    <property type="entry name" value="Polyribonucleotide nucleotidyltransferase"/>
    <property type="match status" value="1"/>
</dbReference>
<dbReference type="STRING" id="1399147.P618_200252"/>
<comment type="catalytic activity">
    <reaction evidence="6">
        <text>RNA(n+1) + phosphate = RNA(n) + a ribonucleoside 5'-diphosphate</text>
        <dbReference type="Rhea" id="RHEA:22096"/>
        <dbReference type="Rhea" id="RHEA-COMP:14527"/>
        <dbReference type="Rhea" id="RHEA-COMP:17342"/>
        <dbReference type="ChEBI" id="CHEBI:43474"/>
        <dbReference type="ChEBI" id="CHEBI:57930"/>
        <dbReference type="ChEBI" id="CHEBI:140395"/>
        <dbReference type="EC" id="2.7.7.8"/>
    </reaction>
</comment>
<evidence type="ECO:0000313" key="8">
    <source>
        <dbReference type="EMBL" id="ETZ07555.1"/>
    </source>
</evidence>
<comment type="cofactor">
    <cofactor evidence="6">
        <name>Mg(2+)</name>
        <dbReference type="ChEBI" id="CHEBI:18420"/>
    </cofactor>
</comment>
<comment type="caution">
    <text evidence="8">The sequence shown here is derived from an EMBL/GenBank/DDBJ whole genome shotgun (WGS) entry which is preliminary data.</text>
</comment>
<dbReference type="OrthoDB" id="9804305at2"/>
<dbReference type="PIRSF" id="PIRSF005499">
    <property type="entry name" value="PNPase"/>
    <property type="match status" value="1"/>
</dbReference>
<comment type="function">
    <text evidence="6">Involved in mRNA degradation. Catalyzes the phosphorolysis of single-stranded polyribonucleotides processively in the 3'- to 5'-direction.</text>
</comment>
<keyword evidence="6" id="KW-0963">Cytoplasm</keyword>
<protein>
    <recommendedName>
        <fullName evidence="6">Polyribonucleotide nucleotidyltransferase</fullName>
        <ecNumber evidence="6">2.7.7.8</ecNumber>
    </recommendedName>
    <alternativeName>
        <fullName evidence="6">Polynucleotide phosphorylase</fullName>
        <shortName evidence="6">PNPase</shortName>
    </alternativeName>
</protein>
<gene>
    <name evidence="6" type="primary">pnp</name>
    <name evidence="8" type="ORF">P618_200252</name>
</gene>
<evidence type="ECO:0000256" key="1">
    <source>
        <dbReference type="ARBA" id="ARBA00007404"/>
    </source>
</evidence>
<dbReference type="AlphaFoldDB" id="W6THV5"/>
<dbReference type="PANTHER" id="PTHR11252:SF0">
    <property type="entry name" value="POLYRIBONUCLEOTIDE NUCLEOTIDYLTRANSFERASE 1, MITOCHONDRIAL"/>
    <property type="match status" value="1"/>
</dbReference>
<dbReference type="Proteomes" id="UP000019112">
    <property type="component" value="Unassembled WGS sequence"/>
</dbReference>
<dbReference type="InterPro" id="IPR004088">
    <property type="entry name" value="KH_dom_type_1"/>
</dbReference>
<evidence type="ECO:0000313" key="9">
    <source>
        <dbReference type="Proteomes" id="UP000019112"/>
    </source>
</evidence>
<dbReference type="SUPFAM" id="SSF54211">
    <property type="entry name" value="Ribosomal protein S5 domain 2-like"/>
    <property type="match status" value="2"/>
</dbReference>
<feature type="binding site" evidence="6">
    <location>
        <position position="490"/>
    </location>
    <ligand>
        <name>Mg(2+)</name>
        <dbReference type="ChEBI" id="CHEBI:18420"/>
    </ligand>
</feature>
<dbReference type="Gene3D" id="2.40.50.140">
    <property type="entry name" value="Nucleic acid-binding proteins"/>
    <property type="match status" value="1"/>
</dbReference>
<feature type="binding site" evidence="6">
    <location>
        <position position="484"/>
    </location>
    <ligand>
        <name>Mg(2+)</name>
        <dbReference type="ChEBI" id="CHEBI:18420"/>
    </ligand>
</feature>
<dbReference type="InterPro" id="IPR001247">
    <property type="entry name" value="ExoRNase_PH_dom1"/>
</dbReference>
<dbReference type="InterPro" id="IPR004087">
    <property type="entry name" value="KH_dom"/>
</dbReference>
<evidence type="ECO:0000259" key="7">
    <source>
        <dbReference type="PROSITE" id="PS50126"/>
    </source>
</evidence>
<dbReference type="SMART" id="SM00316">
    <property type="entry name" value="S1"/>
    <property type="match status" value="1"/>
</dbReference>
<dbReference type="CDD" id="cd11364">
    <property type="entry name" value="RNase_PH_PNPase_2"/>
    <property type="match status" value="1"/>
</dbReference>
<sequence length="692" mass="76505">MNKESHFFNIISKKIEWAGCPLTLEVGRIARRALGAVTVYHRDTVILCTVCVGKEVFFGSGVPLSVYYQEKLSSAGRIPGGFVKREGKPSEYETLVSRYIDRMLRPSFVKGFFHEVQIVCTVLSYDIDTDPGVLSMIGASAALAISGLPIQEISAGARVGYQNGQFTLSSPHEAFDVLIGATPSGTSMIECQATACTEEFILEALKFGHQSLKPIFEGIQWLRDSVKPHHFFHASPEYLSLKFPASLRKDLEEACCLTIPRARHIHLEKALLAWKGLCESQGHVHLEHIESYFYEKWRQVARNYIVTEKKRLDGRKWDEIRPIMCEVGLLPRCHGSALFTRGDTQALVTVTLGSRQDDSQMIERLSGVEREYFMLHYCFPPYAVGEVGKMFAPGRREIGHGRLAQKALINLLPKDLNCTVRLASEITESYGSSSMATVCGASIALMDAGIRLKAPVAGIAMGLISKEDPSDQDVLLWDISGTEDFLGDMDFKVTGTSQGITALQVDLKINTLTFEIIEQALAQAKVGRLQILQTMEQQTISAPRDTVSVHAPRLNRIKIPVDKIRDLVGPGGKHIKQLCDASQSKIDIGEDGQVSIFSYRAEDAEYALKAIKNLTQGPIIGSVYDGVVKKLLDFGAFVNFGFPQDGLVHVTEILAGKRLTHPSEHLKEGQSVQVRVLDIDKNGKVQLSIRQA</sequence>
<dbReference type="CDD" id="cd02393">
    <property type="entry name" value="KH-I_PNPase"/>
    <property type="match status" value="1"/>
</dbReference>
<evidence type="ECO:0000256" key="2">
    <source>
        <dbReference type="ARBA" id="ARBA00022679"/>
    </source>
</evidence>
<dbReference type="SUPFAM" id="SSF50249">
    <property type="entry name" value="Nucleic acid-binding proteins"/>
    <property type="match status" value="1"/>
</dbReference>
<keyword evidence="4 6" id="KW-0460">Magnesium</keyword>
<dbReference type="InterPro" id="IPR036345">
    <property type="entry name" value="ExoRNase_PH_dom2_sf"/>
</dbReference>
<reference evidence="8 9" key="1">
    <citation type="journal article" date="2014" name="FEMS Microbiol. Lett.">
        <title>Draft genome sequences of three Holospora species (Holospora obtusa, Holospora undulata, and Holospora elegans), endonuclear symbiotic bacteria of the ciliate Paramecium caudatum.</title>
        <authorList>
            <person name="Dohra H."/>
            <person name="Tanaka K."/>
            <person name="Suzuki T."/>
            <person name="Fujishima M."/>
            <person name="Suzuki H."/>
        </authorList>
    </citation>
    <scope>NUCLEOTIDE SEQUENCE [LARGE SCALE GENOMIC DNA]</scope>
    <source>
        <strain evidence="8 9">F1</strain>
    </source>
</reference>
<dbReference type="GO" id="GO:0000287">
    <property type="term" value="F:magnesium ion binding"/>
    <property type="evidence" value="ECO:0007669"/>
    <property type="project" value="UniProtKB-UniRule"/>
</dbReference>
<comment type="similarity">
    <text evidence="1 6">Belongs to the polyribonucleotide nucleotidyltransferase family.</text>
</comment>
<dbReference type="Gene3D" id="3.30.1370.10">
    <property type="entry name" value="K Homology domain, type 1"/>
    <property type="match status" value="1"/>
</dbReference>
<evidence type="ECO:0000256" key="3">
    <source>
        <dbReference type="ARBA" id="ARBA00022695"/>
    </source>
</evidence>
<evidence type="ECO:0000256" key="4">
    <source>
        <dbReference type="ARBA" id="ARBA00022842"/>
    </source>
</evidence>
<dbReference type="EMBL" id="AWTR02000033">
    <property type="protein sequence ID" value="ETZ07555.1"/>
    <property type="molecule type" value="Genomic_DNA"/>
</dbReference>
<proteinExistence type="inferred from homology"/>
<dbReference type="Pfam" id="PF00013">
    <property type="entry name" value="KH_1"/>
    <property type="match status" value="1"/>
</dbReference>
<accession>W6THV5</accession>
<evidence type="ECO:0000256" key="6">
    <source>
        <dbReference type="HAMAP-Rule" id="MF_01595"/>
    </source>
</evidence>
<dbReference type="PROSITE" id="PS50126">
    <property type="entry name" value="S1"/>
    <property type="match status" value="1"/>
</dbReference>
<dbReference type="NCBIfam" id="NF008805">
    <property type="entry name" value="PRK11824.1"/>
    <property type="match status" value="1"/>
</dbReference>
<dbReference type="SUPFAM" id="SSF55666">
    <property type="entry name" value="Ribonuclease PH domain 2-like"/>
    <property type="match status" value="2"/>
</dbReference>
<dbReference type="GO" id="GO:0005829">
    <property type="term" value="C:cytosol"/>
    <property type="evidence" value="ECO:0007669"/>
    <property type="project" value="TreeGrafter"/>
</dbReference>
<dbReference type="Pfam" id="PF00575">
    <property type="entry name" value="S1"/>
    <property type="match status" value="1"/>
</dbReference>
<keyword evidence="6" id="KW-0479">Metal-binding</keyword>
<dbReference type="PROSITE" id="PS50084">
    <property type="entry name" value="KH_TYPE_1"/>
    <property type="match status" value="1"/>
</dbReference>
<dbReference type="Pfam" id="PF01138">
    <property type="entry name" value="RNase_PH"/>
    <property type="match status" value="2"/>
</dbReference>
<dbReference type="GO" id="GO:0006402">
    <property type="term" value="P:mRNA catabolic process"/>
    <property type="evidence" value="ECO:0007669"/>
    <property type="project" value="UniProtKB-UniRule"/>
</dbReference>
<dbReference type="InterPro" id="IPR036612">
    <property type="entry name" value="KH_dom_type_1_sf"/>
</dbReference>
<dbReference type="InterPro" id="IPR003029">
    <property type="entry name" value="S1_domain"/>
</dbReference>